<dbReference type="SMART" id="SM00441">
    <property type="entry name" value="FF"/>
    <property type="match status" value="5"/>
</dbReference>
<feature type="compositionally biased region" description="Low complexity" evidence="5">
    <location>
        <begin position="14"/>
        <end position="27"/>
    </location>
</feature>
<feature type="domain" description="FF" evidence="7">
    <location>
        <begin position="690"/>
        <end position="745"/>
    </location>
</feature>
<dbReference type="FunFam" id="2.20.70.10:FF:000070">
    <property type="entry name" value="Pre-mRNA-processing protein 40C"/>
    <property type="match status" value="1"/>
</dbReference>
<evidence type="ECO:0000313" key="8">
    <source>
        <dbReference type="EnsemblPlants" id="ONIVA10G15140.3"/>
    </source>
</evidence>
<dbReference type="PROSITE" id="PS01159">
    <property type="entry name" value="WW_DOMAIN_1"/>
    <property type="match status" value="2"/>
</dbReference>
<dbReference type="Gene3D" id="1.10.10.440">
    <property type="entry name" value="FF domain"/>
    <property type="match status" value="5"/>
</dbReference>
<feature type="compositionally biased region" description="Polar residues" evidence="5">
    <location>
        <begin position="342"/>
        <end position="366"/>
    </location>
</feature>
<dbReference type="FunFam" id="1.10.10.440:FF:000030">
    <property type="entry name" value="Pre-mRNA-processing protein 40C"/>
    <property type="match status" value="1"/>
</dbReference>
<feature type="domain" description="WW" evidence="6">
    <location>
        <begin position="473"/>
        <end position="500"/>
    </location>
</feature>
<feature type="compositionally biased region" description="Low complexity" evidence="5">
    <location>
        <begin position="670"/>
        <end position="680"/>
    </location>
</feature>
<accession>A0A0E0IU70</accession>
<feature type="compositionally biased region" description="Basic and acidic residues" evidence="5">
    <location>
        <begin position="955"/>
        <end position="966"/>
    </location>
</feature>
<reference evidence="8" key="1">
    <citation type="submission" date="2015-04" db="UniProtKB">
        <authorList>
            <consortium name="EnsemblPlants"/>
        </authorList>
    </citation>
    <scope>IDENTIFICATION</scope>
    <source>
        <strain evidence="8">SL10</strain>
    </source>
</reference>
<dbReference type="Pfam" id="PF12854">
    <property type="entry name" value="PPR_1"/>
    <property type="match status" value="1"/>
</dbReference>
<dbReference type="GO" id="GO:0003712">
    <property type="term" value="F:transcription coregulator activity"/>
    <property type="evidence" value="ECO:0007669"/>
    <property type="project" value="TreeGrafter"/>
</dbReference>
<feature type="compositionally biased region" description="Polar residues" evidence="5">
    <location>
        <begin position="629"/>
        <end position="649"/>
    </location>
</feature>
<dbReference type="InterPro" id="IPR036020">
    <property type="entry name" value="WW_dom_sf"/>
</dbReference>
<feature type="compositionally biased region" description="Low complexity" evidence="5">
    <location>
        <begin position="49"/>
        <end position="77"/>
    </location>
</feature>
<feature type="region of interest" description="Disordered" evidence="5">
    <location>
        <begin position="625"/>
        <end position="695"/>
    </location>
</feature>
<evidence type="ECO:0000256" key="2">
    <source>
        <dbReference type="ARBA" id="ARBA00022946"/>
    </source>
</evidence>
<feature type="repeat" description="PPR" evidence="3">
    <location>
        <begin position="1288"/>
        <end position="1322"/>
    </location>
</feature>
<feature type="region of interest" description="Disordered" evidence="5">
    <location>
        <begin position="955"/>
        <end position="975"/>
    </location>
</feature>
<dbReference type="FunFam" id="1.10.10.440:FF:000031">
    <property type="entry name" value="Pre-mRNA-processing protein 40C isoform C"/>
    <property type="match status" value="1"/>
</dbReference>
<dbReference type="PROSITE" id="PS51375">
    <property type="entry name" value="PPR"/>
    <property type="match status" value="3"/>
</dbReference>
<dbReference type="eggNOG" id="KOG4197">
    <property type="taxonomic scope" value="Eukaryota"/>
</dbReference>
<feature type="compositionally biased region" description="Low complexity" evidence="5">
    <location>
        <begin position="241"/>
        <end position="272"/>
    </location>
</feature>
<keyword evidence="9" id="KW-1185">Reference proteome</keyword>
<feature type="compositionally biased region" description="Basic and acidic residues" evidence="5">
    <location>
        <begin position="686"/>
        <end position="695"/>
    </location>
</feature>
<feature type="coiled-coil region" evidence="4">
    <location>
        <begin position="747"/>
        <end position="775"/>
    </location>
</feature>
<feature type="region of interest" description="Disordered" evidence="5">
    <location>
        <begin position="185"/>
        <end position="473"/>
    </location>
</feature>
<dbReference type="Gramene" id="ONIVA10G15140.3">
    <property type="protein sequence ID" value="ONIVA10G15140.3"/>
    <property type="gene ID" value="ONIVA10G15140"/>
</dbReference>
<dbReference type="Pfam" id="PF01846">
    <property type="entry name" value="FF"/>
    <property type="match status" value="4"/>
</dbReference>
<feature type="compositionally biased region" description="Low complexity" evidence="5">
    <location>
        <begin position="283"/>
        <end position="296"/>
    </location>
</feature>
<feature type="coiled-coil region" evidence="4">
    <location>
        <begin position="863"/>
        <end position="936"/>
    </location>
</feature>
<evidence type="ECO:0000256" key="5">
    <source>
        <dbReference type="SAM" id="MobiDB-lite"/>
    </source>
</evidence>
<dbReference type="SMART" id="SM00456">
    <property type="entry name" value="WW"/>
    <property type="match status" value="2"/>
</dbReference>
<sequence length="1458" mass="157635">MATPATAASDATNPEAAEVPSAAPASELEGPFDSGVVAAATTPAVVDSAVEGDAPAAPAPTSGSGPAAPSMPANPASPATPGPPRPQFAGSPAYASPPAPAFSYNVLPRPSPRPQVGSGAAQQQLASPPAMMAPSVAAAALQPPVPGQYFGNRPSFSYNVVSHANAGLPTGQQFQLDTGTNHAVQVSRFVPPSSLQPPAPMNLARPSSAFPGAGAMPPNPPGSIRLPFPGPPRPSINTFVASPQQAQPQASQLPSNSGSSDVSTSRSDTRSVPEASPQTMQLSTGPPSTSTAGSPSITVQMPTNPSLPTRPEVFGAVGASVPGQPSTILSAPPSLLGRPMTPSASPFPQTSQSPTAFQQPGQQQLYPSYPSAHGVQPQPLWGYPPQPTGFQQPPFQSYPSGLLGPLGRPMVGSSSVTAYLPSIQPPGVSTTDRDSKELSSANPGSEQPTQQGSQNSDQLEDKRTTAIQDSDSWSAHKTEAGVVYYYNALTGESTYQKPPGYKGEPEKVAAQPVPVSWDKLAGTDWSIVTTSDGKKYYYDNKLKVSSWQLPPEVAELIKNAESGPLKGSSTSLQDAGTIGNKEEISIDIDTPAVQTGGRDSLPLRQTVAPASSSALDLIKKKLQDAGASSVPSPLATPSSASELNGSKTTDAAPMGHQVSISGEKSKDNSGDGNMSDSSSNSDDEEHGPSEEECTRQFKVEMLKERGVLPFSKWEKELPKIVFDPRFKAIPSHSRRRSTFEQYVRTRADEERKEKRAAQRAAVEAYKQLLEEASEDINSNKDYKEFKRKWGTDPRFEALDRKERDALFNEKVKSIEEKVQSVRNAVIAEFKSMLRESKDITSTSRWTKVKENFRSDARYKAMKHEEREVAFNEYIAELKSAEKEAEQAAKAKLDEQIYYVITQAKLKEREREMRKRKEREEQEMERVKLKIRRKEAVSSYQALLVEIIKDPKASWTESKPRLEKDPQGRAVNPDLGKGDAEKLFRDHVKDLYERCVRDFRALLSEVITPEIAARTTDEGKTAINSWTEAKGLLRSDPRYNKLASKDRESIWRRYADDMKTKLKQSDMKEKSDTDGKQRSSYTYLLAVRGEADPARIHSLVATALSRPDDYPRLHGSRPLFSLAASRLARLRRPDLAASLLRALLDSAPASPGLLARAISLFPGPDDALRAFSDSAPAARSDVSLSALLSALFRAGRVDDVKSTLACAETSFGVAPGRASHNVLLHALVKNSELAAARKLLGEMAKKLKHRPAPDIVSYNTVLAGYSAQGDEEGFEKLLKEISAKKLELNVVTYNCRIQWFAKKGETFKGEELLDAMESKDVAPNYLTYNALVQGYCKEGNVGSAMRVFKRMKVMKRREGRSDLGVSAHSQTYVVLFRSLVEKERLDDALWICKSCFAMKAAPPFEAVKGLVEGLVKGGKSAEAKDVVAKMNLLVKGDAKVAWEKIAGELSLEGTPSSNP</sequence>
<evidence type="ECO:0008006" key="10">
    <source>
        <dbReference type="Google" id="ProtNLM"/>
    </source>
</evidence>
<dbReference type="FunFam" id="1.10.10.440:FF:000020">
    <property type="entry name" value="Pre-mRNA-processing protein 40C"/>
    <property type="match status" value="1"/>
</dbReference>
<reference evidence="8" key="2">
    <citation type="submission" date="2018-04" db="EMBL/GenBank/DDBJ databases">
        <title>OnivRS2 (Oryza nivara Reference Sequence Version 2).</title>
        <authorList>
            <person name="Zhang J."/>
            <person name="Kudrna D."/>
            <person name="Lee S."/>
            <person name="Talag J."/>
            <person name="Rajasekar S."/>
            <person name="Welchert J."/>
            <person name="Hsing Y.-I."/>
            <person name="Wing R.A."/>
        </authorList>
    </citation>
    <scope>NUCLEOTIDE SEQUENCE [LARGE SCALE GENOMIC DNA]</scope>
</reference>
<evidence type="ECO:0000259" key="7">
    <source>
        <dbReference type="PROSITE" id="PS51676"/>
    </source>
</evidence>
<dbReference type="InterPro" id="IPR045148">
    <property type="entry name" value="TCRG1-like"/>
</dbReference>
<evidence type="ECO:0000256" key="1">
    <source>
        <dbReference type="ARBA" id="ARBA00022737"/>
    </source>
</evidence>
<feature type="region of interest" description="Disordered" evidence="5">
    <location>
        <begin position="49"/>
        <end position="134"/>
    </location>
</feature>
<dbReference type="Pfam" id="PF01535">
    <property type="entry name" value="PPR"/>
    <property type="match status" value="1"/>
</dbReference>
<evidence type="ECO:0000256" key="3">
    <source>
        <dbReference type="PROSITE-ProRule" id="PRU00708"/>
    </source>
</evidence>
<feature type="compositionally biased region" description="Polar residues" evidence="5">
    <location>
        <begin position="297"/>
        <end position="307"/>
    </location>
</feature>
<keyword evidence="1" id="KW-0677">Repeat</keyword>
<dbReference type="SUPFAM" id="SSF51045">
    <property type="entry name" value="WW domain"/>
    <property type="match status" value="2"/>
</dbReference>
<dbReference type="Gene3D" id="1.25.40.10">
    <property type="entry name" value="Tetratricopeptide repeat domain"/>
    <property type="match status" value="2"/>
</dbReference>
<dbReference type="EnsemblPlants" id="ONIVA10G15140.3">
    <property type="protein sequence ID" value="ONIVA10G15140.3"/>
    <property type="gene ID" value="ONIVA10G15140"/>
</dbReference>
<dbReference type="FunFam" id="1.10.10.440:FF:000028">
    <property type="entry name" value="Pre-mRNA-processing protein 40C"/>
    <property type="match status" value="1"/>
</dbReference>
<dbReference type="GO" id="GO:0005634">
    <property type="term" value="C:nucleus"/>
    <property type="evidence" value="ECO:0007669"/>
    <property type="project" value="TreeGrafter"/>
</dbReference>
<dbReference type="PANTHER" id="PTHR15377">
    <property type="entry name" value="TRANSCRIPTION ELONGATION REGULATOR 1"/>
    <property type="match status" value="1"/>
</dbReference>
<dbReference type="OMA" id="NEVCIAN"/>
<keyword evidence="4" id="KW-0175">Coiled coil</keyword>
<dbReference type="PROSITE" id="PS51676">
    <property type="entry name" value="FF"/>
    <property type="match status" value="4"/>
</dbReference>
<dbReference type="SUPFAM" id="SSF81698">
    <property type="entry name" value="FF domain"/>
    <property type="match status" value="5"/>
</dbReference>
<dbReference type="InterPro" id="IPR002713">
    <property type="entry name" value="FF_domain"/>
</dbReference>
<protein>
    <recommendedName>
        <fullName evidence="10">Pre-mRNA-processing protein 40C</fullName>
    </recommendedName>
</protein>
<feature type="domain" description="FF" evidence="7">
    <location>
        <begin position="822"/>
        <end position="876"/>
    </location>
</feature>
<dbReference type="FunFam" id="1.10.10.440:FF:000021">
    <property type="entry name" value="pre-mRNA-processing protein 40C isoform X1"/>
    <property type="match status" value="1"/>
</dbReference>
<evidence type="ECO:0000313" key="9">
    <source>
        <dbReference type="Proteomes" id="UP000006591"/>
    </source>
</evidence>
<evidence type="ECO:0000256" key="4">
    <source>
        <dbReference type="SAM" id="Coils"/>
    </source>
</evidence>
<feature type="region of interest" description="Disordered" evidence="5">
    <location>
        <begin position="1"/>
        <end position="35"/>
    </location>
</feature>
<feature type="compositionally biased region" description="Low complexity" evidence="5">
    <location>
        <begin position="115"/>
        <end position="134"/>
    </location>
</feature>
<dbReference type="NCBIfam" id="TIGR00756">
    <property type="entry name" value="PPR"/>
    <property type="match status" value="3"/>
</dbReference>
<feature type="domain" description="WW" evidence="6">
    <location>
        <begin position="525"/>
        <end position="552"/>
    </location>
</feature>
<name>A0A0E0IU70_ORYNI</name>
<dbReference type="InterPro" id="IPR036517">
    <property type="entry name" value="FF_domain_sf"/>
</dbReference>
<dbReference type="Proteomes" id="UP000006591">
    <property type="component" value="Chromosome 10"/>
</dbReference>
<evidence type="ECO:0000259" key="6">
    <source>
        <dbReference type="PROSITE" id="PS50020"/>
    </source>
</evidence>
<organism evidence="8">
    <name type="scientific">Oryza nivara</name>
    <name type="common">Indian wild rice</name>
    <name type="synonym">Oryza sativa f. spontanea</name>
    <dbReference type="NCBI Taxonomy" id="4536"/>
    <lineage>
        <taxon>Eukaryota</taxon>
        <taxon>Viridiplantae</taxon>
        <taxon>Streptophyta</taxon>
        <taxon>Embryophyta</taxon>
        <taxon>Tracheophyta</taxon>
        <taxon>Spermatophyta</taxon>
        <taxon>Magnoliopsida</taxon>
        <taxon>Liliopsida</taxon>
        <taxon>Poales</taxon>
        <taxon>Poaceae</taxon>
        <taxon>BOP clade</taxon>
        <taxon>Oryzoideae</taxon>
        <taxon>Oryzeae</taxon>
        <taxon>Oryzinae</taxon>
        <taxon>Oryza</taxon>
    </lineage>
</organism>
<dbReference type="InterPro" id="IPR011990">
    <property type="entry name" value="TPR-like_helical_dom_sf"/>
</dbReference>
<proteinExistence type="predicted"/>
<dbReference type="InterPro" id="IPR001202">
    <property type="entry name" value="WW_dom"/>
</dbReference>
<keyword evidence="2" id="KW-0809">Transit peptide</keyword>
<dbReference type="FunFam" id="2.20.70.10:FF:000067">
    <property type="entry name" value="Pre-mRNA-processing protein 40C"/>
    <property type="match status" value="1"/>
</dbReference>
<dbReference type="eggNOG" id="KOG0155">
    <property type="taxonomic scope" value="Eukaryota"/>
</dbReference>
<feature type="domain" description="FF" evidence="7">
    <location>
        <begin position="758"/>
        <end position="813"/>
    </location>
</feature>
<dbReference type="STRING" id="4536.A0A0E0IU70"/>
<dbReference type="PROSITE" id="PS50020">
    <property type="entry name" value="WW_DOMAIN_2"/>
    <property type="match status" value="2"/>
</dbReference>
<dbReference type="Gene3D" id="2.20.70.10">
    <property type="match status" value="2"/>
</dbReference>
<dbReference type="Pfam" id="PF00397">
    <property type="entry name" value="WW"/>
    <property type="match status" value="1"/>
</dbReference>
<dbReference type="Pfam" id="PF13041">
    <property type="entry name" value="PPR_2"/>
    <property type="match status" value="1"/>
</dbReference>
<feature type="region of interest" description="Disordered" evidence="5">
    <location>
        <begin position="563"/>
        <end position="603"/>
    </location>
</feature>
<dbReference type="InterPro" id="IPR002885">
    <property type="entry name" value="PPR_rpt"/>
</dbReference>
<dbReference type="GO" id="GO:0070063">
    <property type="term" value="F:RNA polymerase binding"/>
    <property type="evidence" value="ECO:0007669"/>
    <property type="project" value="InterPro"/>
</dbReference>
<dbReference type="CDD" id="cd00201">
    <property type="entry name" value="WW"/>
    <property type="match status" value="2"/>
</dbReference>
<feature type="repeat" description="PPR" evidence="3">
    <location>
        <begin position="1253"/>
        <end position="1287"/>
    </location>
</feature>
<feature type="repeat" description="PPR" evidence="3">
    <location>
        <begin position="1323"/>
        <end position="1357"/>
    </location>
</feature>
<dbReference type="PANTHER" id="PTHR15377:SF3">
    <property type="entry name" value="WW DOMAIN-CONTAINING PROTEIN"/>
    <property type="match status" value="1"/>
</dbReference>
<feature type="domain" description="FF" evidence="7">
    <location>
        <begin position="932"/>
        <end position="989"/>
    </location>
</feature>
<feature type="compositionally biased region" description="Polar residues" evidence="5">
    <location>
        <begin position="438"/>
        <end position="457"/>
    </location>
</feature>
<dbReference type="HOGENOM" id="CLU_004993_0_0_1"/>